<evidence type="ECO:0000313" key="3">
    <source>
        <dbReference type="EMBL" id="MXP14470.1"/>
    </source>
</evidence>
<feature type="compositionally biased region" description="Basic and acidic residues" evidence="1">
    <location>
        <begin position="97"/>
        <end position="110"/>
    </location>
</feature>
<gene>
    <name evidence="3" type="ORF">GRI44_06865</name>
</gene>
<proteinExistence type="predicted"/>
<dbReference type="Pfam" id="PF07238">
    <property type="entry name" value="PilZ"/>
    <property type="match status" value="1"/>
</dbReference>
<protein>
    <recommendedName>
        <fullName evidence="2">PilZ domain-containing protein</fullName>
    </recommendedName>
</protein>
<reference evidence="3 4" key="1">
    <citation type="submission" date="2019-12" db="EMBL/GenBank/DDBJ databases">
        <title>Genomic-based taxomic classification of the family Erythrobacteraceae.</title>
        <authorList>
            <person name="Xu L."/>
        </authorList>
    </citation>
    <scope>NUCLEOTIDE SEQUENCE [LARGE SCALE GENOMIC DNA]</scope>
    <source>
        <strain evidence="3 4">KCTC 52259</strain>
    </source>
</reference>
<dbReference type="RefSeq" id="WP_160600624.1">
    <property type="nucleotide sequence ID" value="NZ_WTYU01000001.1"/>
</dbReference>
<dbReference type="OrthoDB" id="9794070at2"/>
<dbReference type="InterPro" id="IPR009875">
    <property type="entry name" value="PilZ_domain"/>
</dbReference>
<comment type="caution">
    <text evidence="3">The sequence shown here is derived from an EMBL/GenBank/DDBJ whole genome shotgun (WGS) entry which is preliminary data.</text>
</comment>
<feature type="domain" description="PilZ" evidence="2">
    <location>
        <begin position="3"/>
        <end position="91"/>
    </location>
</feature>
<dbReference type="GO" id="GO:0035438">
    <property type="term" value="F:cyclic-di-GMP binding"/>
    <property type="evidence" value="ECO:0007669"/>
    <property type="project" value="InterPro"/>
</dbReference>
<dbReference type="SUPFAM" id="SSF141371">
    <property type="entry name" value="PilZ domain-like"/>
    <property type="match status" value="1"/>
</dbReference>
<organism evidence="3 4">
    <name type="scientific">Allopontixanthobacter confluentis</name>
    <dbReference type="NCBI Taxonomy" id="1849021"/>
    <lineage>
        <taxon>Bacteria</taxon>
        <taxon>Pseudomonadati</taxon>
        <taxon>Pseudomonadota</taxon>
        <taxon>Alphaproteobacteria</taxon>
        <taxon>Sphingomonadales</taxon>
        <taxon>Erythrobacteraceae</taxon>
        <taxon>Allopontixanthobacter</taxon>
    </lineage>
</organism>
<dbReference type="AlphaFoldDB" id="A0A6L7GFM4"/>
<feature type="region of interest" description="Disordered" evidence="1">
    <location>
        <begin position="97"/>
        <end position="124"/>
    </location>
</feature>
<keyword evidence="4" id="KW-1185">Reference proteome</keyword>
<evidence type="ECO:0000259" key="2">
    <source>
        <dbReference type="Pfam" id="PF07238"/>
    </source>
</evidence>
<evidence type="ECO:0000256" key="1">
    <source>
        <dbReference type="SAM" id="MobiDB-lite"/>
    </source>
</evidence>
<dbReference type="EMBL" id="WTYU01000001">
    <property type="protein sequence ID" value="MXP14470.1"/>
    <property type="molecule type" value="Genomic_DNA"/>
</dbReference>
<dbReference type="Proteomes" id="UP000473531">
    <property type="component" value="Unassembled WGS sequence"/>
</dbReference>
<sequence length="124" mass="13868">MDLRREIRYDIQIWGKYRRGRGSATAVQLFNLSEYGCQFRGLWGRLEEGATLTLKIGSIGPIDAHVVWIDGASVGIEFADPLHPSVMAHIIDNMDERGADAQELDQHEQNQQDANYAAKRGAQA</sequence>
<name>A0A6L7GFM4_9SPHN</name>
<accession>A0A6L7GFM4</accession>
<evidence type="ECO:0000313" key="4">
    <source>
        <dbReference type="Proteomes" id="UP000473531"/>
    </source>
</evidence>